<evidence type="ECO:0000313" key="2">
    <source>
        <dbReference type="EMBL" id="RPA75330.1"/>
    </source>
</evidence>
<feature type="compositionally biased region" description="Low complexity" evidence="1">
    <location>
        <begin position="42"/>
        <end position="51"/>
    </location>
</feature>
<organism evidence="2 3">
    <name type="scientific">Ascobolus immersus RN42</name>
    <dbReference type="NCBI Taxonomy" id="1160509"/>
    <lineage>
        <taxon>Eukaryota</taxon>
        <taxon>Fungi</taxon>
        <taxon>Dikarya</taxon>
        <taxon>Ascomycota</taxon>
        <taxon>Pezizomycotina</taxon>
        <taxon>Pezizomycetes</taxon>
        <taxon>Pezizales</taxon>
        <taxon>Ascobolaceae</taxon>
        <taxon>Ascobolus</taxon>
    </lineage>
</organism>
<proteinExistence type="predicted"/>
<keyword evidence="3" id="KW-1185">Reference proteome</keyword>
<evidence type="ECO:0000313" key="3">
    <source>
        <dbReference type="Proteomes" id="UP000275078"/>
    </source>
</evidence>
<dbReference type="OrthoDB" id="5384020at2759"/>
<protein>
    <submittedName>
        <fullName evidence="2">Uncharacterized protein</fullName>
    </submittedName>
</protein>
<reference evidence="2 3" key="1">
    <citation type="journal article" date="2018" name="Nat. Ecol. Evol.">
        <title>Pezizomycetes genomes reveal the molecular basis of ectomycorrhizal truffle lifestyle.</title>
        <authorList>
            <person name="Murat C."/>
            <person name="Payen T."/>
            <person name="Noel B."/>
            <person name="Kuo A."/>
            <person name="Morin E."/>
            <person name="Chen J."/>
            <person name="Kohler A."/>
            <person name="Krizsan K."/>
            <person name="Balestrini R."/>
            <person name="Da Silva C."/>
            <person name="Montanini B."/>
            <person name="Hainaut M."/>
            <person name="Levati E."/>
            <person name="Barry K.W."/>
            <person name="Belfiori B."/>
            <person name="Cichocki N."/>
            <person name="Clum A."/>
            <person name="Dockter R.B."/>
            <person name="Fauchery L."/>
            <person name="Guy J."/>
            <person name="Iotti M."/>
            <person name="Le Tacon F."/>
            <person name="Lindquist E.A."/>
            <person name="Lipzen A."/>
            <person name="Malagnac F."/>
            <person name="Mello A."/>
            <person name="Molinier V."/>
            <person name="Miyauchi S."/>
            <person name="Poulain J."/>
            <person name="Riccioni C."/>
            <person name="Rubini A."/>
            <person name="Sitrit Y."/>
            <person name="Splivallo R."/>
            <person name="Traeger S."/>
            <person name="Wang M."/>
            <person name="Zifcakova L."/>
            <person name="Wipf D."/>
            <person name="Zambonelli A."/>
            <person name="Paolocci F."/>
            <person name="Nowrousian M."/>
            <person name="Ottonello S."/>
            <person name="Baldrian P."/>
            <person name="Spatafora J.W."/>
            <person name="Henrissat B."/>
            <person name="Nagy L.G."/>
            <person name="Aury J.M."/>
            <person name="Wincker P."/>
            <person name="Grigoriev I.V."/>
            <person name="Bonfante P."/>
            <person name="Martin F.M."/>
        </authorList>
    </citation>
    <scope>NUCLEOTIDE SEQUENCE [LARGE SCALE GENOMIC DNA]</scope>
    <source>
        <strain evidence="2 3">RN42</strain>
    </source>
</reference>
<gene>
    <name evidence="2" type="ORF">BJ508DRAFT_312089</name>
</gene>
<dbReference type="EMBL" id="ML119766">
    <property type="protein sequence ID" value="RPA75330.1"/>
    <property type="molecule type" value="Genomic_DNA"/>
</dbReference>
<evidence type="ECO:0000256" key="1">
    <source>
        <dbReference type="SAM" id="MobiDB-lite"/>
    </source>
</evidence>
<sequence length="229" mass="25068">MSTPPQTHTRRPSLPMIPIPMTSSSLPRGPITPIGYARNQTSSRRSSVSSSLPNSATSQLAFPFRRGSISSISSISTGRNDDEGAIVEDDDYIFNPHTAQKKEEGLTFARRMSFGARAMGGMVKTPMSPVGPTGRGISSRRPSFLQRFSSGLSGYADDSGFFPDSEPRTTGLKDHLDGQRRRGMSVGQAPQGLRVVDAQVQRPLQVKTTALEMRDPFEERIVRGEMYMD</sequence>
<dbReference type="AlphaFoldDB" id="A0A3N4HU43"/>
<feature type="region of interest" description="Disordered" evidence="1">
    <location>
        <begin position="159"/>
        <end position="188"/>
    </location>
</feature>
<feature type="region of interest" description="Disordered" evidence="1">
    <location>
        <begin position="1"/>
        <end position="56"/>
    </location>
</feature>
<name>A0A3N4HU43_ASCIM</name>
<feature type="compositionally biased region" description="Basic and acidic residues" evidence="1">
    <location>
        <begin position="165"/>
        <end position="180"/>
    </location>
</feature>
<accession>A0A3N4HU43</accession>
<dbReference type="Proteomes" id="UP000275078">
    <property type="component" value="Unassembled WGS sequence"/>
</dbReference>